<sequence>MLRFMGSPVTVVKGAAIGEVVRGSVAAGSGLGSEPPSMGDTPVPLDGWRVYERTMVQRNRATLPAGRIRPPHEFFIPRACYQICRVTSHQAVVITEMGYGDVQSLCTMAKRRRNTGVNRFAKGCRTVQNSEELRLRSGLGRGLSTKRKLFIFGLILGTSLKSSTAERLRFTITTVDVTRCAIRCVSAVTGSSRPVTKRTKAQVCVPGPPAGLGMLHPVFKATTSILPMGVVRNTKVNRSGLCVYSPFLEDIQPVGHKSKSLRVATNYSLFTNAYITGCPVLMPSVVKFCQDRRHIICISKTQLCGTYSTEPVDNFGGSCIYPEWHGSCQIQRSQAAALHTTAFHASTGPAVCTLNQQLRHEVQCSNIIRSCNPYNAAKGLMGLKCSIKGQLKVPSCTSEPMRRGELCRLLDLASNTTFRGHKLNNFFWHGLYIGVTTFLCSFAFFARFVSETFYSKINPNGDNGYRTRPTINCHILHGAKSLSCYQGQSYISYGCCDAFGGKAGTFVIRNGVHELRYPSSLVQMVNCAAGPKAGACYKQHSNAIIKLGFVRIVQQGCLFVRTAHPIQWFLERANII</sequence>
<gene>
    <name evidence="2" type="ORF">CLF_107669</name>
</gene>
<feature type="transmembrane region" description="Helical" evidence="1">
    <location>
        <begin position="426"/>
        <end position="446"/>
    </location>
</feature>
<name>G7YQX4_CLOSI</name>
<keyword evidence="1" id="KW-1133">Transmembrane helix</keyword>
<proteinExistence type="predicted"/>
<dbReference type="EMBL" id="DF144000">
    <property type="protein sequence ID" value="GAA55354.1"/>
    <property type="molecule type" value="Genomic_DNA"/>
</dbReference>
<dbReference type="AlphaFoldDB" id="G7YQX4"/>
<evidence type="ECO:0000313" key="3">
    <source>
        <dbReference type="Proteomes" id="UP000008909"/>
    </source>
</evidence>
<keyword evidence="1" id="KW-0812">Transmembrane</keyword>
<keyword evidence="1" id="KW-0472">Membrane</keyword>
<reference key="2">
    <citation type="submission" date="2011-10" db="EMBL/GenBank/DDBJ databases">
        <title>The genome and transcriptome sequence of Clonorchis sinensis provide insights into the carcinogenic liver fluke.</title>
        <authorList>
            <person name="Wang X."/>
            <person name="Huang Y."/>
            <person name="Chen W."/>
            <person name="Liu H."/>
            <person name="Guo L."/>
            <person name="Chen Y."/>
            <person name="Luo F."/>
            <person name="Zhou W."/>
            <person name="Sun J."/>
            <person name="Mao Q."/>
            <person name="Liang P."/>
            <person name="Zhou C."/>
            <person name="Tian Y."/>
            <person name="Men J."/>
            <person name="Lv X."/>
            <person name="Huang L."/>
            <person name="Zhou J."/>
            <person name="Hu Y."/>
            <person name="Li R."/>
            <person name="Zhang F."/>
            <person name="Lei H."/>
            <person name="Li X."/>
            <person name="Hu X."/>
            <person name="Liang C."/>
            <person name="Xu J."/>
            <person name="Wu Z."/>
            <person name="Yu X."/>
        </authorList>
    </citation>
    <scope>NUCLEOTIDE SEQUENCE</scope>
    <source>
        <strain>Henan</strain>
    </source>
</reference>
<keyword evidence="3" id="KW-1185">Reference proteome</keyword>
<reference evidence="2" key="1">
    <citation type="journal article" date="2011" name="Genome Biol.">
        <title>The draft genome of the carcinogenic human liver fluke Clonorchis sinensis.</title>
        <authorList>
            <person name="Wang X."/>
            <person name="Chen W."/>
            <person name="Huang Y."/>
            <person name="Sun J."/>
            <person name="Men J."/>
            <person name="Liu H."/>
            <person name="Luo F."/>
            <person name="Guo L."/>
            <person name="Lv X."/>
            <person name="Deng C."/>
            <person name="Zhou C."/>
            <person name="Fan Y."/>
            <person name="Li X."/>
            <person name="Huang L."/>
            <person name="Hu Y."/>
            <person name="Liang C."/>
            <person name="Hu X."/>
            <person name="Xu J."/>
            <person name="Yu X."/>
        </authorList>
    </citation>
    <scope>NUCLEOTIDE SEQUENCE [LARGE SCALE GENOMIC DNA]</scope>
    <source>
        <strain evidence="2">Henan</strain>
    </source>
</reference>
<accession>G7YQX4</accession>
<organism evidence="2 3">
    <name type="scientific">Clonorchis sinensis</name>
    <name type="common">Chinese liver fluke</name>
    <dbReference type="NCBI Taxonomy" id="79923"/>
    <lineage>
        <taxon>Eukaryota</taxon>
        <taxon>Metazoa</taxon>
        <taxon>Spiralia</taxon>
        <taxon>Lophotrochozoa</taxon>
        <taxon>Platyhelminthes</taxon>
        <taxon>Trematoda</taxon>
        <taxon>Digenea</taxon>
        <taxon>Opisthorchiida</taxon>
        <taxon>Opisthorchiata</taxon>
        <taxon>Opisthorchiidae</taxon>
        <taxon>Clonorchis</taxon>
    </lineage>
</organism>
<protein>
    <submittedName>
        <fullName evidence="2">Uncharacterized protein</fullName>
    </submittedName>
</protein>
<evidence type="ECO:0000313" key="2">
    <source>
        <dbReference type="EMBL" id="GAA55354.1"/>
    </source>
</evidence>
<dbReference type="Proteomes" id="UP000008909">
    <property type="component" value="Unassembled WGS sequence"/>
</dbReference>
<evidence type="ECO:0000256" key="1">
    <source>
        <dbReference type="SAM" id="Phobius"/>
    </source>
</evidence>